<feature type="transmembrane region" description="Helical" evidence="6">
    <location>
        <begin position="35"/>
        <end position="58"/>
    </location>
</feature>
<feature type="transmembrane region" description="Helical" evidence="6">
    <location>
        <begin position="143"/>
        <end position="163"/>
    </location>
</feature>
<sequence length="202" mass="21941">MVALIPGFLTGLSLIIAIGAQNAFVIRQGLLRQHVLLVVAICAISDAALIFLGTGGLGTLIQSRPSLLEFIRWFGVIYLTWFGIRSIRSAFKDQSLIAGEGSVISKSKIVATCLSLTFLNPHVYLDTVILLGSIANQFENDRWFFAVGGAVASLVWFTTIGFGARAASRFMSKPIFWKILDSLIAVVMFTIAITLAFYDFGA</sequence>
<organism evidence="7">
    <name type="scientific">freshwater metagenome</name>
    <dbReference type="NCBI Taxonomy" id="449393"/>
    <lineage>
        <taxon>unclassified sequences</taxon>
        <taxon>metagenomes</taxon>
        <taxon>ecological metagenomes</taxon>
    </lineage>
</organism>
<feature type="transmembrane region" description="Helical" evidence="6">
    <location>
        <begin position="175"/>
        <end position="198"/>
    </location>
</feature>
<dbReference type="AlphaFoldDB" id="A0A6J6MYB7"/>
<reference evidence="7" key="1">
    <citation type="submission" date="2020-05" db="EMBL/GenBank/DDBJ databases">
        <authorList>
            <person name="Chiriac C."/>
            <person name="Salcher M."/>
            <person name="Ghai R."/>
            <person name="Kavagutti S V."/>
        </authorList>
    </citation>
    <scope>NUCLEOTIDE SEQUENCE</scope>
</reference>
<keyword evidence="3 6" id="KW-0812">Transmembrane</keyword>
<accession>A0A6J6MYB7</accession>
<dbReference type="PANTHER" id="PTHR30086:SF20">
    <property type="entry name" value="ARGININE EXPORTER PROTEIN ARGO-RELATED"/>
    <property type="match status" value="1"/>
</dbReference>
<dbReference type="GO" id="GO:0015171">
    <property type="term" value="F:amino acid transmembrane transporter activity"/>
    <property type="evidence" value="ECO:0007669"/>
    <property type="project" value="TreeGrafter"/>
</dbReference>
<evidence type="ECO:0000313" key="7">
    <source>
        <dbReference type="EMBL" id="CAB4678008.1"/>
    </source>
</evidence>
<feature type="transmembrane region" description="Helical" evidence="6">
    <location>
        <begin position="70"/>
        <end position="88"/>
    </location>
</feature>
<dbReference type="InterPro" id="IPR001123">
    <property type="entry name" value="LeuE-type"/>
</dbReference>
<keyword evidence="5 6" id="KW-0472">Membrane</keyword>
<dbReference type="PANTHER" id="PTHR30086">
    <property type="entry name" value="ARGININE EXPORTER PROTEIN ARGO"/>
    <property type="match status" value="1"/>
</dbReference>
<name>A0A6J6MYB7_9ZZZZ</name>
<dbReference type="Pfam" id="PF01810">
    <property type="entry name" value="LysE"/>
    <property type="match status" value="1"/>
</dbReference>
<evidence type="ECO:0000256" key="3">
    <source>
        <dbReference type="ARBA" id="ARBA00022692"/>
    </source>
</evidence>
<dbReference type="EMBL" id="CAEZXI010000008">
    <property type="protein sequence ID" value="CAB4678008.1"/>
    <property type="molecule type" value="Genomic_DNA"/>
</dbReference>
<protein>
    <submittedName>
        <fullName evidence="7">Unannotated protein</fullName>
    </submittedName>
</protein>
<proteinExistence type="predicted"/>
<keyword evidence="2" id="KW-1003">Cell membrane</keyword>
<evidence type="ECO:0000256" key="4">
    <source>
        <dbReference type="ARBA" id="ARBA00022989"/>
    </source>
</evidence>
<comment type="subcellular location">
    <subcellularLocation>
        <location evidence="1">Cell membrane</location>
        <topology evidence="1">Multi-pass membrane protein</topology>
    </subcellularLocation>
</comment>
<evidence type="ECO:0000256" key="5">
    <source>
        <dbReference type="ARBA" id="ARBA00023136"/>
    </source>
</evidence>
<gene>
    <name evidence="7" type="ORF">UFOPK2362_00172</name>
</gene>
<keyword evidence="4 6" id="KW-1133">Transmembrane helix</keyword>
<evidence type="ECO:0000256" key="2">
    <source>
        <dbReference type="ARBA" id="ARBA00022475"/>
    </source>
</evidence>
<feature type="transmembrane region" description="Helical" evidence="6">
    <location>
        <begin position="6"/>
        <end position="26"/>
    </location>
</feature>
<evidence type="ECO:0000256" key="1">
    <source>
        <dbReference type="ARBA" id="ARBA00004651"/>
    </source>
</evidence>
<feature type="transmembrane region" description="Helical" evidence="6">
    <location>
        <begin position="109"/>
        <end position="131"/>
    </location>
</feature>
<dbReference type="GO" id="GO:0005886">
    <property type="term" value="C:plasma membrane"/>
    <property type="evidence" value="ECO:0007669"/>
    <property type="project" value="UniProtKB-SubCell"/>
</dbReference>
<evidence type="ECO:0000256" key="6">
    <source>
        <dbReference type="SAM" id="Phobius"/>
    </source>
</evidence>